<accession>A0A8X8Z5W6</accession>
<evidence type="ECO:0000313" key="13">
    <source>
        <dbReference type="EMBL" id="KAG6392354.1"/>
    </source>
</evidence>
<dbReference type="GO" id="GO:0006897">
    <property type="term" value="P:endocytosis"/>
    <property type="evidence" value="ECO:0007669"/>
    <property type="project" value="UniProtKB-ARBA"/>
</dbReference>
<dbReference type="InterPro" id="IPR030381">
    <property type="entry name" value="G_DYNAMIN_dom"/>
</dbReference>
<dbReference type="AlphaFoldDB" id="A0A8X8Z5W6"/>
<dbReference type="InterPro" id="IPR045063">
    <property type="entry name" value="Dynamin_N"/>
</dbReference>
<dbReference type="Pfam" id="PF12763">
    <property type="entry name" value="EH"/>
    <property type="match status" value="1"/>
</dbReference>
<dbReference type="SMART" id="SM00027">
    <property type="entry name" value="EH"/>
    <property type="match status" value="1"/>
</dbReference>
<evidence type="ECO:0000256" key="6">
    <source>
        <dbReference type="ARBA" id="ARBA00022753"/>
    </source>
</evidence>
<evidence type="ECO:0000259" key="11">
    <source>
        <dbReference type="PROSITE" id="PS50222"/>
    </source>
</evidence>
<dbReference type="FunFam" id="3.40.50.300:FF:000147">
    <property type="entry name" value="EH domain-containing protein 1"/>
    <property type="match status" value="1"/>
</dbReference>
<keyword evidence="5" id="KW-0547">Nucleotide-binding</keyword>
<evidence type="ECO:0000256" key="4">
    <source>
        <dbReference type="ARBA" id="ARBA00022723"/>
    </source>
</evidence>
<dbReference type="PANTHER" id="PTHR31963">
    <property type="entry name" value="RAS GUANINE NUCLEOTIDE EXCHANGE FACTOR K"/>
    <property type="match status" value="1"/>
</dbReference>
<organism evidence="13">
    <name type="scientific">Salvia splendens</name>
    <name type="common">Scarlet sage</name>
    <dbReference type="NCBI Taxonomy" id="180675"/>
    <lineage>
        <taxon>Eukaryota</taxon>
        <taxon>Viridiplantae</taxon>
        <taxon>Streptophyta</taxon>
        <taxon>Embryophyta</taxon>
        <taxon>Tracheophyta</taxon>
        <taxon>Spermatophyta</taxon>
        <taxon>Magnoliopsida</taxon>
        <taxon>eudicotyledons</taxon>
        <taxon>Gunneridae</taxon>
        <taxon>Pentapetalae</taxon>
        <taxon>asterids</taxon>
        <taxon>lamiids</taxon>
        <taxon>Lamiales</taxon>
        <taxon>Lamiaceae</taxon>
        <taxon>Nepetoideae</taxon>
        <taxon>Mentheae</taxon>
        <taxon>Salviinae</taxon>
        <taxon>Salvia</taxon>
        <taxon>Salvia subgen. Calosphace</taxon>
        <taxon>core Calosphace</taxon>
    </lineage>
</organism>
<dbReference type="Gene3D" id="1.10.268.20">
    <property type="match status" value="1"/>
</dbReference>
<dbReference type="InterPro" id="IPR002048">
    <property type="entry name" value="EF_hand_dom"/>
</dbReference>
<dbReference type="Pfam" id="PF16880">
    <property type="entry name" value="EHD_N"/>
    <property type="match status" value="1"/>
</dbReference>
<dbReference type="SUPFAM" id="SSF47473">
    <property type="entry name" value="EF-hand"/>
    <property type="match status" value="1"/>
</dbReference>
<dbReference type="GO" id="GO:0005525">
    <property type="term" value="F:GTP binding"/>
    <property type="evidence" value="ECO:0007669"/>
    <property type="project" value="InterPro"/>
</dbReference>
<feature type="domain" description="Dynamin-type G" evidence="12">
    <location>
        <begin position="633"/>
        <end position="880"/>
    </location>
</feature>
<dbReference type="Proteomes" id="UP000298416">
    <property type="component" value="Unassembled WGS sequence"/>
</dbReference>
<keyword evidence="8 9" id="KW-0472">Membrane</keyword>
<dbReference type="GO" id="GO:0010008">
    <property type="term" value="C:endosome membrane"/>
    <property type="evidence" value="ECO:0007669"/>
    <property type="project" value="UniProtKB-SubCell"/>
</dbReference>
<keyword evidence="9" id="KW-0812">Transmembrane</keyword>
<dbReference type="InterPro" id="IPR000261">
    <property type="entry name" value="EH_dom"/>
</dbReference>
<evidence type="ECO:0000259" key="10">
    <source>
        <dbReference type="PROSITE" id="PS50031"/>
    </source>
</evidence>
<dbReference type="InterPro" id="IPR011992">
    <property type="entry name" value="EF-hand-dom_pair"/>
</dbReference>
<keyword evidence="14" id="KW-1185">Reference proteome</keyword>
<feature type="domain" description="EH" evidence="10">
    <location>
        <begin position="421"/>
        <end position="486"/>
    </location>
</feature>
<evidence type="ECO:0000256" key="1">
    <source>
        <dbReference type="ARBA" id="ARBA00004413"/>
    </source>
</evidence>
<dbReference type="GO" id="GO:0005886">
    <property type="term" value="C:plasma membrane"/>
    <property type="evidence" value="ECO:0007669"/>
    <property type="project" value="UniProtKB-SubCell"/>
</dbReference>
<dbReference type="PROSITE" id="PS51718">
    <property type="entry name" value="G_DYNAMIN_2"/>
    <property type="match status" value="1"/>
</dbReference>
<evidence type="ECO:0008006" key="15">
    <source>
        <dbReference type="Google" id="ProtNLM"/>
    </source>
</evidence>
<reference evidence="13" key="2">
    <citation type="submission" date="2020-08" db="EMBL/GenBank/DDBJ databases">
        <title>Plant Genome Project.</title>
        <authorList>
            <person name="Zhang R.-G."/>
        </authorList>
    </citation>
    <scope>NUCLEOTIDE SEQUENCE</scope>
    <source>
        <strain evidence="13">Huo1</strain>
        <tissue evidence="13">Leaf</tissue>
    </source>
</reference>
<dbReference type="PROSITE" id="PS50222">
    <property type="entry name" value="EF_HAND_2"/>
    <property type="match status" value="1"/>
</dbReference>
<evidence type="ECO:0000256" key="7">
    <source>
        <dbReference type="ARBA" id="ARBA00022837"/>
    </source>
</evidence>
<dbReference type="SUPFAM" id="SSF52540">
    <property type="entry name" value="P-loop containing nucleoside triphosphate hydrolases"/>
    <property type="match status" value="1"/>
</dbReference>
<evidence type="ECO:0000313" key="14">
    <source>
        <dbReference type="Proteomes" id="UP000298416"/>
    </source>
</evidence>
<dbReference type="GO" id="GO:0005509">
    <property type="term" value="F:calcium ion binding"/>
    <property type="evidence" value="ECO:0007669"/>
    <property type="project" value="InterPro"/>
</dbReference>
<feature type="transmembrane region" description="Helical" evidence="9">
    <location>
        <begin position="89"/>
        <end position="110"/>
    </location>
</feature>
<feature type="domain" description="EF-hand" evidence="11">
    <location>
        <begin position="454"/>
        <end position="489"/>
    </location>
</feature>
<keyword evidence="4" id="KW-0479">Metal-binding</keyword>
<dbReference type="InterPro" id="IPR040990">
    <property type="entry name" value="DUF5600"/>
</dbReference>
<keyword evidence="7" id="KW-0106">Calcium</keyword>
<evidence type="ECO:0000256" key="3">
    <source>
        <dbReference type="ARBA" id="ARBA00022475"/>
    </source>
</evidence>
<sequence>MEDEVVEILLPNNKPKPNLSQRHSWNEANIETKSYGSGLKWMFLDYSSMWRAWLSWSVFFVLNIGFPIVSHLVFSCSDCDPSHQRPFNAITQLSLSLFATISFLNISSFARKYGLRRFLFLTRLSEESEKVRHGYAHQLHTSMKLLSVFVLPCFMADTVYKIWWFSTGGNQIPYLYNIYLSKFIICILLMCSWLYRVSICFLVCVLFRLTCYLQLLRLDEFAQLFETESDVAAILVEHLSIRRNLRVISHRFRLFILSTLILVTISQFASLLVITEPKSNVNIATAGELELCSITLVTGLFICLRSAAKITHKAQSVTSLAAKWHACATISSFDEVDDVTPPAQIAAAAADWDTDNEEGDGDDVLDNTNLVPIYVSTISYQRRQALVTYFEHNKAGITVSNSNSRREMEIDSGINLYSKEQHKMYQTWFNFADTDRDDRLTGNDATSFFAMSGLAKPELKQVWAIADSKRQGYLGLKEFITAMQVLLISFAQEGNELNSDILKRTGKWRNMLPSSKYYCTRLEQLSQHYAIPLAGYLETLDPPQMAGLNAFVEKKSYQVSNTNSETNGNIQQAPPKPMSLFGKKSIKKNHTSLNSVTSVVDGLKMLYNEKLKPLEAMYRFNDFASPFLTTSDFDAKPMVMLLGQYSTGKTTFIKHLLQSSYPGAHIGPEPTTDRFIVVMSGPDERSIPGNTIAVHADLPFTGLTTFGGSFLSKFECSQMPHPLLQHITFVDTPGVLSGEKQRTQRSYDFTGVISWFATKCDLILLLFDPHKLDISDEFKRVISSLRGHDDKIRVVLNKADQVDTQQAMLLKNLLIHLQLMRVYGALMWSLGKVLNTPEVSRVYIGSFNDKPVNEAATGPVGKELFEKEQDDLLVDLIDIPKKACDRRINEFVKRARAAKIHAYIISHLKKEMPALMGKSKAQRRLMDNLEGEFEKIQREHHLPAGDFPNVEQFREVLSRYNIDDFEKLKPKMIQAVDDMLGYDIPELLKNFRNIYD</sequence>
<dbReference type="PROSITE" id="PS50031">
    <property type="entry name" value="EH"/>
    <property type="match status" value="1"/>
</dbReference>
<dbReference type="EMBL" id="PNBA02000018">
    <property type="protein sequence ID" value="KAG6392354.1"/>
    <property type="molecule type" value="Genomic_DNA"/>
</dbReference>
<feature type="transmembrane region" description="Helical" evidence="9">
    <location>
        <begin position="50"/>
        <end position="69"/>
    </location>
</feature>
<comment type="subcellular location">
    <subcellularLocation>
        <location evidence="1">Cell membrane</location>
        <topology evidence="1">Peripheral membrane protein</topology>
        <orientation evidence="1">Cytoplasmic side</orientation>
    </subcellularLocation>
    <subcellularLocation>
        <location evidence="2">Endosome membrane</location>
        <topology evidence="2">Peripheral membrane protein</topology>
    </subcellularLocation>
</comment>
<evidence type="ECO:0000256" key="8">
    <source>
        <dbReference type="ARBA" id="ARBA00023136"/>
    </source>
</evidence>
<gene>
    <name evidence="13" type="ORF">SASPL_146571</name>
</gene>
<feature type="transmembrane region" description="Helical" evidence="9">
    <location>
        <begin position="178"/>
        <end position="207"/>
    </location>
</feature>
<dbReference type="Pfam" id="PF00350">
    <property type="entry name" value="Dynamin_N"/>
    <property type="match status" value="1"/>
</dbReference>
<keyword evidence="3" id="KW-1003">Cell membrane</keyword>
<dbReference type="InterPro" id="IPR021924">
    <property type="entry name" value="DUF3537"/>
</dbReference>
<dbReference type="InterPro" id="IPR031692">
    <property type="entry name" value="EHD_N"/>
</dbReference>
<proteinExistence type="predicted"/>
<protein>
    <recommendedName>
        <fullName evidence="15">EH domain-containing protein 1</fullName>
    </recommendedName>
</protein>
<dbReference type="CDD" id="cd00052">
    <property type="entry name" value="EH"/>
    <property type="match status" value="1"/>
</dbReference>
<evidence type="ECO:0000256" key="9">
    <source>
        <dbReference type="SAM" id="Phobius"/>
    </source>
</evidence>
<dbReference type="GO" id="GO:0051260">
    <property type="term" value="P:protein homooligomerization"/>
    <property type="evidence" value="ECO:0007669"/>
    <property type="project" value="UniProtKB-ARBA"/>
</dbReference>
<dbReference type="CDD" id="cd09913">
    <property type="entry name" value="EHD"/>
    <property type="match status" value="1"/>
</dbReference>
<dbReference type="PANTHER" id="PTHR31963:SF17">
    <property type="entry name" value="PROTEIN, PUTATIVE (DUF3537)-RELATED"/>
    <property type="match status" value="1"/>
</dbReference>
<evidence type="ECO:0000259" key="12">
    <source>
        <dbReference type="PROSITE" id="PS51718"/>
    </source>
</evidence>
<evidence type="ECO:0000256" key="2">
    <source>
        <dbReference type="ARBA" id="ARBA00004481"/>
    </source>
</evidence>
<comment type="caution">
    <text evidence="13">The sequence shown here is derived from an EMBL/GenBank/DDBJ whole genome shotgun (WGS) entry which is preliminary data.</text>
</comment>
<dbReference type="Pfam" id="PF18150">
    <property type="entry name" value="DUF5600"/>
    <property type="match status" value="1"/>
</dbReference>
<reference evidence="13" key="1">
    <citation type="submission" date="2018-01" db="EMBL/GenBank/DDBJ databases">
        <authorList>
            <person name="Mao J.F."/>
        </authorList>
    </citation>
    <scope>NUCLEOTIDE SEQUENCE</scope>
    <source>
        <strain evidence="13">Huo1</strain>
        <tissue evidence="13">Leaf</tissue>
    </source>
</reference>
<keyword evidence="9" id="KW-1133">Transmembrane helix</keyword>
<dbReference type="Gene3D" id="3.40.50.300">
    <property type="entry name" value="P-loop containing nucleotide triphosphate hydrolases"/>
    <property type="match status" value="1"/>
</dbReference>
<name>A0A8X8Z5W6_SALSN</name>
<feature type="transmembrane region" description="Helical" evidence="9">
    <location>
        <begin position="145"/>
        <end position="166"/>
    </location>
</feature>
<dbReference type="Gene3D" id="1.10.238.10">
    <property type="entry name" value="EF-hand"/>
    <property type="match status" value="1"/>
</dbReference>
<dbReference type="Pfam" id="PF12056">
    <property type="entry name" value="DUF3537"/>
    <property type="match status" value="1"/>
</dbReference>
<evidence type="ECO:0000256" key="5">
    <source>
        <dbReference type="ARBA" id="ARBA00022741"/>
    </source>
</evidence>
<dbReference type="InterPro" id="IPR027417">
    <property type="entry name" value="P-loop_NTPase"/>
</dbReference>
<keyword evidence="6" id="KW-0967">Endosome</keyword>
<feature type="transmembrane region" description="Helical" evidence="9">
    <location>
        <begin position="252"/>
        <end position="274"/>
    </location>
</feature>